<dbReference type="RefSeq" id="WP_183265874.1">
    <property type="nucleotide sequence ID" value="NZ_JACHFJ010000003.1"/>
</dbReference>
<evidence type="ECO:0000256" key="3">
    <source>
        <dbReference type="SAM" id="MobiDB-lite"/>
    </source>
</evidence>
<dbReference type="InterPro" id="IPR008258">
    <property type="entry name" value="Transglycosylase_SLT_dom_1"/>
</dbReference>
<dbReference type="Gene3D" id="1.10.530.10">
    <property type="match status" value="1"/>
</dbReference>
<dbReference type="GO" id="GO:0042834">
    <property type="term" value="F:peptidoglycan binding"/>
    <property type="evidence" value="ECO:0007669"/>
    <property type="project" value="InterPro"/>
</dbReference>
<reference evidence="6 7" key="1">
    <citation type="submission" date="2020-08" db="EMBL/GenBank/DDBJ databases">
        <title>Genomic Encyclopedia of Type Strains, Phase IV (KMG-IV): sequencing the most valuable type-strain genomes for metagenomic binning, comparative biology and taxonomic classification.</title>
        <authorList>
            <person name="Goeker M."/>
        </authorList>
    </citation>
    <scope>NUCLEOTIDE SEQUENCE [LARGE SCALE GENOMIC DNA]</scope>
    <source>
        <strain evidence="6 7">DSM 27026</strain>
    </source>
</reference>
<dbReference type="Pfam" id="PF05036">
    <property type="entry name" value="SPOR"/>
    <property type="match status" value="1"/>
</dbReference>
<sequence>MMLQKYGVNCWRLLIVVNGSKVRPGRLRGSRAGFKVKLSLGCAGFAVLTACAGGPRTAENSNYYLSHAQHDYNPPGPPSDPWGPYIQEASARFDVPAMWIRQVMRVESGGHEYIGGQLVVSAAGAMGLMQLEPETYQEMASQYGLGNDPFNPYDNIMAGTAYIHAMYQVYGSPGFLAAYNAGPGRLNSYMNYSRPLPDETKNYVAMIAPRIQGYYPAHRSVADQLALNTEPMSQAPGLLPPGFVPNASYGLPANTGDNTGAQVQVASIAPVQTPSVTQAVQSSEIAPVAQNTAVAEVQEAPVPPPPPPPSRPAVPAYQSSLSASALAMSLPPPPPSPARTQPQPRFALVPSAMADTPSRTMQASAMPPSGSRHWAIQVGAYSNASNARAALGMAELSAVSQLVNGQAMVQSIHRDGKTTYRARIVGLPHEDAVNACNRLSGGPTGCVIISPDES</sequence>
<evidence type="ECO:0000313" key="7">
    <source>
        <dbReference type="Proteomes" id="UP000553706"/>
    </source>
</evidence>
<organism evidence="6 7">
    <name type="scientific">Acidocella aromatica</name>
    <dbReference type="NCBI Taxonomy" id="1303579"/>
    <lineage>
        <taxon>Bacteria</taxon>
        <taxon>Pseudomonadati</taxon>
        <taxon>Pseudomonadota</taxon>
        <taxon>Alphaproteobacteria</taxon>
        <taxon>Acetobacterales</taxon>
        <taxon>Acidocellaceae</taxon>
        <taxon>Acidocella</taxon>
    </lineage>
</organism>
<dbReference type="InterPro" id="IPR007730">
    <property type="entry name" value="SPOR-like_dom"/>
</dbReference>
<dbReference type="InterPro" id="IPR023346">
    <property type="entry name" value="Lysozyme-like_dom_sf"/>
</dbReference>
<accession>A0A840VB81</accession>
<keyword evidence="7" id="KW-1185">Reference proteome</keyword>
<evidence type="ECO:0008006" key="8">
    <source>
        <dbReference type="Google" id="ProtNLM"/>
    </source>
</evidence>
<dbReference type="EMBL" id="JACHFJ010000003">
    <property type="protein sequence ID" value="MBB5372854.1"/>
    <property type="molecule type" value="Genomic_DNA"/>
</dbReference>
<gene>
    <name evidence="6" type="ORF">HNP71_001105</name>
</gene>
<name>A0A840VB81_9PROT</name>
<dbReference type="PANTHER" id="PTHR37423:SF2">
    <property type="entry name" value="MEMBRANE-BOUND LYTIC MUREIN TRANSGLYCOSYLASE C"/>
    <property type="match status" value="1"/>
</dbReference>
<dbReference type="AlphaFoldDB" id="A0A840VB81"/>
<evidence type="ECO:0000256" key="1">
    <source>
        <dbReference type="ARBA" id="ARBA00007734"/>
    </source>
</evidence>
<dbReference type="PANTHER" id="PTHR37423">
    <property type="entry name" value="SOLUBLE LYTIC MUREIN TRANSGLYCOSYLASE-RELATED"/>
    <property type="match status" value="1"/>
</dbReference>
<evidence type="ECO:0000259" key="4">
    <source>
        <dbReference type="Pfam" id="PF01464"/>
    </source>
</evidence>
<comment type="caution">
    <text evidence="6">The sequence shown here is derived from an EMBL/GenBank/DDBJ whole genome shotgun (WGS) entry which is preliminary data.</text>
</comment>
<dbReference type="Proteomes" id="UP000553706">
    <property type="component" value="Unassembled WGS sequence"/>
</dbReference>
<comment type="similarity">
    <text evidence="1">Belongs to the transglycosylase Slt family.</text>
</comment>
<dbReference type="CDD" id="cd00254">
    <property type="entry name" value="LT-like"/>
    <property type="match status" value="1"/>
</dbReference>
<feature type="domain" description="Transglycosylase SLT" evidence="4">
    <location>
        <begin position="85"/>
        <end position="194"/>
    </location>
</feature>
<comment type="similarity">
    <text evidence="2">Belongs to the virb1 family.</text>
</comment>
<feature type="compositionally biased region" description="Pro residues" evidence="3">
    <location>
        <begin position="301"/>
        <end position="312"/>
    </location>
</feature>
<protein>
    <recommendedName>
        <fullName evidence="8">Murein transglycosylase</fullName>
    </recommendedName>
</protein>
<feature type="domain" description="SPOR" evidence="5">
    <location>
        <begin position="371"/>
        <end position="448"/>
    </location>
</feature>
<dbReference type="SUPFAM" id="SSF53955">
    <property type="entry name" value="Lysozyme-like"/>
    <property type="match status" value="1"/>
</dbReference>
<dbReference type="Pfam" id="PF01464">
    <property type="entry name" value="SLT"/>
    <property type="match status" value="1"/>
</dbReference>
<proteinExistence type="inferred from homology"/>
<evidence type="ECO:0000313" key="6">
    <source>
        <dbReference type="EMBL" id="MBB5372854.1"/>
    </source>
</evidence>
<evidence type="ECO:0000259" key="5">
    <source>
        <dbReference type="Pfam" id="PF05036"/>
    </source>
</evidence>
<evidence type="ECO:0000256" key="2">
    <source>
        <dbReference type="ARBA" id="ARBA00009387"/>
    </source>
</evidence>
<feature type="region of interest" description="Disordered" evidence="3">
    <location>
        <begin position="296"/>
        <end position="316"/>
    </location>
</feature>